<dbReference type="EMBL" id="FPLD01000051">
    <property type="protein sequence ID" value="SGY95583.1"/>
    <property type="molecule type" value="Genomic_DNA"/>
</dbReference>
<evidence type="ECO:0000256" key="11">
    <source>
        <dbReference type="HAMAP-Rule" id="MF_00303"/>
    </source>
</evidence>
<dbReference type="InterPro" id="IPR008881">
    <property type="entry name" value="Trigger_fac_ribosome-bd_bac"/>
</dbReference>
<evidence type="ECO:0000256" key="9">
    <source>
        <dbReference type="ARBA" id="ARBA00023306"/>
    </source>
</evidence>
<evidence type="ECO:0000313" key="16">
    <source>
        <dbReference type="EMBL" id="SGY95583.1"/>
    </source>
</evidence>
<dbReference type="NCBIfam" id="TIGR00115">
    <property type="entry name" value="tig"/>
    <property type="match status" value="1"/>
</dbReference>
<dbReference type="STRING" id="80854.MVIS_3426"/>
<evidence type="ECO:0000259" key="14">
    <source>
        <dbReference type="PROSITE" id="PS50059"/>
    </source>
</evidence>
<keyword evidence="11" id="KW-0963">Cytoplasm</keyword>
<proteinExistence type="inferred from homology"/>
<protein>
    <recommendedName>
        <fullName evidence="4 11">Trigger factor</fullName>
        <shortName evidence="11">TF</shortName>
        <ecNumber evidence="3 11">5.2.1.8</ecNumber>
    </recommendedName>
    <alternativeName>
        <fullName evidence="10 11">PPIase</fullName>
    </alternativeName>
</protein>
<dbReference type="GO" id="GO:0003755">
    <property type="term" value="F:peptidyl-prolyl cis-trans isomerase activity"/>
    <property type="evidence" value="ECO:0007669"/>
    <property type="project" value="UniProtKB-UniRule"/>
</dbReference>
<keyword evidence="8 11" id="KW-0413">Isomerase</keyword>
<comment type="domain">
    <text evidence="11">Consists of 3 domains; the N-terminus binds the ribosome, the middle domain has PPIase activity, while the C-terminus has intrinsic chaperone activity on its own.</text>
</comment>
<organism evidence="16 18">
    <name type="scientific">Moritella viscosa</name>
    <dbReference type="NCBI Taxonomy" id="80854"/>
    <lineage>
        <taxon>Bacteria</taxon>
        <taxon>Pseudomonadati</taxon>
        <taxon>Pseudomonadota</taxon>
        <taxon>Gammaproteobacteria</taxon>
        <taxon>Alteromonadales</taxon>
        <taxon>Moritellaceae</taxon>
        <taxon>Moritella</taxon>
    </lineage>
</organism>
<dbReference type="HAMAP" id="MF_00303">
    <property type="entry name" value="Trigger_factor_Tig"/>
    <property type="match status" value="1"/>
</dbReference>
<gene>
    <name evidence="11" type="primary">tig</name>
    <name evidence="15" type="ORF">MT2528_1540</name>
    <name evidence="16" type="ORF">NVI5450_1739</name>
</gene>
<dbReference type="Pfam" id="PF05698">
    <property type="entry name" value="Trigger_C"/>
    <property type="match status" value="1"/>
</dbReference>
<evidence type="ECO:0000256" key="1">
    <source>
        <dbReference type="ARBA" id="ARBA00000971"/>
    </source>
</evidence>
<evidence type="ECO:0000256" key="4">
    <source>
        <dbReference type="ARBA" id="ARBA00016902"/>
    </source>
</evidence>
<dbReference type="FunFam" id="3.10.50.40:FF:000001">
    <property type="entry name" value="Trigger factor"/>
    <property type="match status" value="1"/>
</dbReference>
<accession>A0A090IJC9</accession>
<dbReference type="SUPFAM" id="SSF109998">
    <property type="entry name" value="Triger factor/SurA peptide-binding domain-like"/>
    <property type="match status" value="1"/>
</dbReference>
<comment type="function">
    <text evidence="11">Involved in protein export. Acts as a chaperone by maintaining the newly synthesized protein in an open conformation. Functions as a peptidyl-prolyl cis-trans isomerase.</text>
</comment>
<dbReference type="Gene3D" id="3.30.70.1050">
    <property type="entry name" value="Trigger factor ribosome-binding domain"/>
    <property type="match status" value="1"/>
</dbReference>
<dbReference type="SUPFAM" id="SSF54534">
    <property type="entry name" value="FKBP-like"/>
    <property type="match status" value="1"/>
</dbReference>
<dbReference type="EC" id="5.2.1.8" evidence="3 11"/>
<dbReference type="GO" id="GO:0051301">
    <property type="term" value="P:cell division"/>
    <property type="evidence" value="ECO:0007669"/>
    <property type="project" value="UniProtKB-KW"/>
</dbReference>
<name>A0A090IJC9_9GAMM</name>
<keyword evidence="17" id="KW-1185">Reference proteome</keyword>
<dbReference type="PATRIC" id="fig|80854.5.peg.3624"/>
<dbReference type="InterPro" id="IPR001179">
    <property type="entry name" value="PPIase_FKBP_dom"/>
</dbReference>
<dbReference type="Pfam" id="PF00254">
    <property type="entry name" value="FKBP_C"/>
    <property type="match status" value="1"/>
</dbReference>
<dbReference type="EMBL" id="FPLJ01000039">
    <property type="protein sequence ID" value="SGY88543.1"/>
    <property type="molecule type" value="Genomic_DNA"/>
</dbReference>
<reference evidence="16 18" key="2">
    <citation type="submission" date="2016-11" db="EMBL/GenBank/DDBJ databases">
        <authorList>
            <person name="Jaros S."/>
            <person name="Januszkiewicz K."/>
            <person name="Wedrychowicz H."/>
        </authorList>
    </citation>
    <scope>NUCLEOTIDE SEQUENCE [LARGE SCALE GENOMIC DNA]</scope>
    <source>
        <strain evidence="16">NVI 5450</strain>
    </source>
</reference>
<dbReference type="HOGENOM" id="CLU_033058_2_0_6"/>
<dbReference type="Gene3D" id="1.10.3120.10">
    <property type="entry name" value="Trigger factor, C-terminal domain"/>
    <property type="match status" value="1"/>
</dbReference>
<dbReference type="InterPro" id="IPR036611">
    <property type="entry name" value="Trigger_fac_ribosome-bd_sf"/>
</dbReference>
<dbReference type="Proteomes" id="UP000182660">
    <property type="component" value="Unassembled WGS sequence"/>
</dbReference>
<dbReference type="InterPro" id="IPR046357">
    <property type="entry name" value="PPIase_dom_sf"/>
</dbReference>
<dbReference type="InterPro" id="IPR027304">
    <property type="entry name" value="Trigger_fact/SurA_dom_sf"/>
</dbReference>
<feature type="domain" description="PPIase FKBP-type" evidence="14">
    <location>
        <begin position="161"/>
        <end position="246"/>
    </location>
</feature>
<dbReference type="AlphaFoldDB" id="A0A090IJC9"/>
<dbReference type="PROSITE" id="PS50059">
    <property type="entry name" value="FKBP_PPIASE"/>
    <property type="match status" value="1"/>
</dbReference>
<dbReference type="PIRSF" id="PIRSF003095">
    <property type="entry name" value="Trigger_factor"/>
    <property type="match status" value="1"/>
</dbReference>
<dbReference type="Pfam" id="PF05697">
    <property type="entry name" value="Trigger_N"/>
    <property type="match status" value="1"/>
</dbReference>
<evidence type="ECO:0000313" key="17">
    <source>
        <dbReference type="Proteomes" id="UP000182660"/>
    </source>
</evidence>
<comment type="catalytic activity">
    <reaction evidence="1 11 12">
        <text>[protein]-peptidylproline (omega=180) = [protein]-peptidylproline (omega=0)</text>
        <dbReference type="Rhea" id="RHEA:16237"/>
        <dbReference type="Rhea" id="RHEA-COMP:10747"/>
        <dbReference type="Rhea" id="RHEA-COMP:10748"/>
        <dbReference type="ChEBI" id="CHEBI:83833"/>
        <dbReference type="ChEBI" id="CHEBI:83834"/>
        <dbReference type="EC" id="5.2.1.8"/>
    </reaction>
</comment>
<keyword evidence="6 11" id="KW-0697">Rotamase</keyword>
<dbReference type="PANTHER" id="PTHR30560:SF3">
    <property type="entry name" value="TRIGGER FACTOR-LIKE PROTEIN TIG, CHLOROPLASTIC"/>
    <property type="match status" value="1"/>
</dbReference>
<evidence type="ECO:0000256" key="2">
    <source>
        <dbReference type="ARBA" id="ARBA00005464"/>
    </source>
</evidence>
<dbReference type="Proteomes" id="UP000183794">
    <property type="component" value="Unassembled WGS sequence"/>
</dbReference>
<sequence length="436" mass="47859">MQVSVETTQGLERRLTITVPAATVSKEIENRLRGLAKTQRIDGFRPGKVPAKVIKKRFGAAVAEEVAGEIMQRNFYEAIVAEKLNLAGAPTLEPAQVKEGEDFSFTATLEVYPEFEVAGIEAIEIEKSVSSVTDTDVDGMIETLRKQHAEWVTADRAAEANDQVKINFNGSIDGEEFEGGKAEDFTLAMGQGRMIPGFEEGIVGKSAGEEFTVEVTFPEEYHAENLKGKTASFAITLNAVEAQELPEINAEFVGKFGVEDGTLESLKTEISKNMSRELEQAIKADTKTKVLDALVEANDIEIPAALIKQEIVTLRQQAMQRFGQMAPQNAPELPDELFTEQASRRVKIGLVLGEFIKVNEITADDARVQDMIASMASAYEDPAEVIAHYKDNDQALENVRNVAVEDQAIDLVLEKANVTEKEVAFEELMNKATQNA</sequence>
<dbReference type="InterPro" id="IPR005215">
    <property type="entry name" value="Trig_fac"/>
</dbReference>
<dbReference type="GO" id="GO:0015031">
    <property type="term" value="P:protein transport"/>
    <property type="evidence" value="ECO:0007669"/>
    <property type="project" value="UniProtKB-UniRule"/>
</dbReference>
<dbReference type="GO" id="GO:0043335">
    <property type="term" value="P:protein unfolding"/>
    <property type="evidence" value="ECO:0007669"/>
    <property type="project" value="TreeGrafter"/>
</dbReference>
<keyword evidence="9 11" id="KW-0131">Cell cycle</keyword>
<dbReference type="GeneID" id="61295424"/>
<dbReference type="RefSeq" id="WP_045111437.1">
    <property type="nucleotide sequence ID" value="NZ_CAWQZC010000118.1"/>
</dbReference>
<dbReference type="OrthoDB" id="9767721at2"/>
<dbReference type="InterPro" id="IPR037041">
    <property type="entry name" value="Trigger_fac_C_sf"/>
</dbReference>
<evidence type="ECO:0000256" key="13">
    <source>
        <dbReference type="RuleBase" id="RU003914"/>
    </source>
</evidence>
<dbReference type="KEGG" id="mvs:MVIS_3426"/>
<dbReference type="GO" id="GO:0005737">
    <property type="term" value="C:cytoplasm"/>
    <property type="evidence" value="ECO:0007669"/>
    <property type="project" value="UniProtKB-SubCell"/>
</dbReference>
<keyword evidence="7 11" id="KW-0143">Chaperone</keyword>
<evidence type="ECO:0000256" key="3">
    <source>
        <dbReference type="ARBA" id="ARBA00013194"/>
    </source>
</evidence>
<evidence type="ECO:0000313" key="18">
    <source>
        <dbReference type="Proteomes" id="UP000183794"/>
    </source>
</evidence>
<dbReference type="Gene3D" id="3.10.50.40">
    <property type="match status" value="1"/>
</dbReference>
<comment type="similarity">
    <text evidence="2 11 13">Belongs to the FKBP-type PPIase family. Tig subfamily.</text>
</comment>
<evidence type="ECO:0000256" key="6">
    <source>
        <dbReference type="ARBA" id="ARBA00023110"/>
    </source>
</evidence>
<dbReference type="SUPFAM" id="SSF102735">
    <property type="entry name" value="Trigger factor ribosome-binding domain"/>
    <property type="match status" value="1"/>
</dbReference>
<evidence type="ECO:0000256" key="10">
    <source>
        <dbReference type="ARBA" id="ARBA00029986"/>
    </source>
</evidence>
<reference evidence="15 17" key="1">
    <citation type="submission" date="2016-11" db="EMBL/GenBank/DDBJ databases">
        <authorList>
            <person name="Klemetsen T."/>
        </authorList>
    </citation>
    <scope>NUCLEOTIDE SEQUENCE [LARGE SCALE GENOMIC DNA]</scope>
    <source>
        <strain evidence="15">MT 2528</strain>
    </source>
</reference>
<evidence type="ECO:0000256" key="12">
    <source>
        <dbReference type="PROSITE-ProRule" id="PRU00277"/>
    </source>
</evidence>
<dbReference type="GO" id="GO:0051083">
    <property type="term" value="P:'de novo' cotranslational protein folding"/>
    <property type="evidence" value="ECO:0007669"/>
    <property type="project" value="TreeGrafter"/>
</dbReference>
<dbReference type="InterPro" id="IPR008880">
    <property type="entry name" value="Trigger_fac_C"/>
</dbReference>
<evidence type="ECO:0000256" key="7">
    <source>
        <dbReference type="ARBA" id="ARBA00023186"/>
    </source>
</evidence>
<evidence type="ECO:0000256" key="5">
    <source>
        <dbReference type="ARBA" id="ARBA00022618"/>
    </source>
</evidence>
<evidence type="ECO:0000256" key="8">
    <source>
        <dbReference type="ARBA" id="ARBA00023235"/>
    </source>
</evidence>
<dbReference type="GO" id="GO:0043022">
    <property type="term" value="F:ribosome binding"/>
    <property type="evidence" value="ECO:0007669"/>
    <property type="project" value="TreeGrafter"/>
</dbReference>
<dbReference type="GO" id="GO:0044183">
    <property type="term" value="F:protein folding chaperone"/>
    <property type="evidence" value="ECO:0007669"/>
    <property type="project" value="TreeGrafter"/>
</dbReference>
<comment type="subcellular location">
    <subcellularLocation>
        <location evidence="11">Cytoplasm</location>
    </subcellularLocation>
    <text evidence="11">About half TF is bound to the ribosome near the polypeptide exit tunnel while the other half is free in the cytoplasm.</text>
</comment>
<evidence type="ECO:0000313" key="15">
    <source>
        <dbReference type="EMBL" id="SGY88543.1"/>
    </source>
</evidence>
<dbReference type="PANTHER" id="PTHR30560">
    <property type="entry name" value="TRIGGER FACTOR CHAPERONE AND PEPTIDYL-PROLYL CIS/TRANS ISOMERASE"/>
    <property type="match status" value="1"/>
</dbReference>
<keyword evidence="5 11" id="KW-0132">Cell division</keyword>